<reference evidence="2" key="1">
    <citation type="submission" date="2013-01" db="EMBL/GenBank/DDBJ databases">
        <title>Draft Genome Sequence of a Mulberry Tree, Morus notabilis C.K. Schneid.</title>
        <authorList>
            <person name="He N."/>
            <person name="Zhao S."/>
        </authorList>
    </citation>
    <scope>NUCLEOTIDE SEQUENCE</scope>
</reference>
<evidence type="ECO:0000313" key="1">
    <source>
        <dbReference type="EMBL" id="EXB51695.1"/>
    </source>
</evidence>
<dbReference type="EMBL" id="KE344051">
    <property type="protein sequence ID" value="EXB51695.1"/>
    <property type="molecule type" value="Genomic_DNA"/>
</dbReference>
<protein>
    <submittedName>
        <fullName evidence="1">Uncharacterized protein</fullName>
    </submittedName>
</protein>
<organism evidence="1 2">
    <name type="scientific">Morus notabilis</name>
    <dbReference type="NCBI Taxonomy" id="981085"/>
    <lineage>
        <taxon>Eukaryota</taxon>
        <taxon>Viridiplantae</taxon>
        <taxon>Streptophyta</taxon>
        <taxon>Embryophyta</taxon>
        <taxon>Tracheophyta</taxon>
        <taxon>Spermatophyta</taxon>
        <taxon>Magnoliopsida</taxon>
        <taxon>eudicotyledons</taxon>
        <taxon>Gunneridae</taxon>
        <taxon>Pentapetalae</taxon>
        <taxon>rosids</taxon>
        <taxon>fabids</taxon>
        <taxon>Rosales</taxon>
        <taxon>Moraceae</taxon>
        <taxon>Moreae</taxon>
        <taxon>Morus</taxon>
    </lineage>
</organism>
<dbReference type="Proteomes" id="UP000030645">
    <property type="component" value="Unassembled WGS sequence"/>
</dbReference>
<dbReference type="AlphaFoldDB" id="W9QRA3"/>
<proteinExistence type="predicted"/>
<name>W9QRA3_9ROSA</name>
<accession>W9QRA3</accession>
<gene>
    <name evidence="1" type="ORF">L484_018925</name>
</gene>
<keyword evidence="2" id="KW-1185">Reference proteome</keyword>
<evidence type="ECO:0000313" key="2">
    <source>
        <dbReference type="Proteomes" id="UP000030645"/>
    </source>
</evidence>
<sequence length="139" mass="15567">MPSAARESTSEPPSQGIGNIVASYRQKSLSGGDPLGDPNLLGDPYSTLFVARLSHQTTEHTLRKDAGKGKKLHQKETLSIVTAIAIRTVKIVHLKRHEARLKLRRLLGDLRLRFSRIERGLRLQHFALRLRLEAFEALA</sequence>
<dbReference type="STRING" id="981085.W9QRA3"/>